<evidence type="ECO:0000259" key="1">
    <source>
        <dbReference type="PROSITE" id="PS50188"/>
    </source>
</evidence>
<dbReference type="InterPro" id="IPR001870">
    <property type="entry name" value="B30.2/SPRY"/>
</dbReference>
<evidence type="ECO:0000313" key="2">
    <source>
        <dbReference type="EMBL" id="CAB5194512.1"/>
    </source>
</evidence>
<dbReference type="PROSITE" id="PS50188">
    <property type="entry name" value="B302_SPRY"/>
    <property type="match status" value="1"/>
</dbReference>
<accession>A0A6J7WAK8</accession>
<gene>
    <name evidence="2" type="ORF">UFOVP172_9</name>
</gene>
<name>A0A6J7WAK8_9CAUD</name>
<dbReference type="InterPro" id="IPR043136">
    <property type="entry name" value="B30.2/SPRY_sf"/>
</dbReference>
<dbReference type="Gene3D" id="2.60.120.200">
    <property type="match status" value="1"/>
</dbReference>
<organism evidence="2">
    <name type="scientific">uncultured Caudovirales phage</name>
    <dbReference type="NCBI Taxonomy" id="2100421"/>
    <lineage>
        <taxon>Viruses</taxon>
        <taxon>Duplodnaviria</taxon>
        <taxon>Heunggongvirae</taxon>
        <taxon>Uroviricota</taxon>
        <taxon>Caudoviricetes</taxon>
        <taxon>Peduoviridae</taxon>
        <taxon>Maltschvirus</taxon>
        <taxon>Maltschvirus maltsch</taxon>
    </lineage>
</organism>
<dbReference type="EMBL" id="LR798225">
    <property type="protein sequence ID" value="CAB5194512.1"/>
    <property type="molecule type" value="Genomic_DNA"/>
</dbReference>
<dbReference type="SUPFAM" id="SSF49899">
    <property type="entry name" value="Concanavalin A-like lectins/glucanases"/>
    <property type="match status" value="1"/>
</dbReference>
<feature type="domain" description="B30.2/SPRY" evidence="1">
    <location>
        <begin position="239"/>
        <end position="440"/>
    </location>
</feature>
<dbReference type="Gene3D" id="2.60.120.920">
    <property type="match status" value="1"/>
</dbReference>
<dbReference type="InterPro" id="IPR013320">
    <property type="entry name" value="ConA-like_dom_sf"/>
</dbReference>
<reference evidence="2" key="1">
    <citation type="submission" date="2020-05" db="EMBL/GenBank/DDBJ databases">
        <authorList>
            <person name="Chiriac C."/>
            <person name="Salcher M."/>
            <person name="Ghai R."/>
            <person name="Kavagutti S V."/>
        </authorList>
    </citation>
    <scope>NUCLEOTIDE SEQUENCE</scope>
</reference>
<protein>
    <recommendedName>
        <fullName evidence="1">B30.2/SPRY domain-containing protein</fullName>
    </recommendedName>
</protein>
<proteinExistence type="predicted"/>
<sequence>MFPIFAGNSASTGYNLTRSLRFRASASAYLNRTNVGTVTNNAVWTWSAWVKIGYWSPGNAAVLFGNGNGGTNECTIKFTNNQLEVINYVSAAVQARRITTAVFRDPSAWYHIVVASNSSTALNIYVNGVQITSFGTSTGPSAAAWALNTASTATNIGFATGLVYFDGEMAEVNFIDGQALTPSSFGATNPTTSVWQPARYTGTYGLNGFYLDFKDNSALTTSSNVGLGKDTSGNGNYFTTNNVSITAGTTYDSMTDVPTLTSATAANFPVINFLDAAVGTVSNGNLTWTCGASNGNFRGSIAIPASGQFYFEGTVLTTTSSSVSISFGVAPSAASLTTQGGQANVYQLFAAASGAVYIGATNVGSLGTFNAGDVLQVAVDITNSKLWLGKNNVFYDSSGGTTGNPSTGANPVTTNSVVGSFAFGSCYQDTLNVNFGQRPFSYTPPTGFVALNAFNIPAGSVTTSGSFTGNLNADGPFVYLNGVPTAMTINGNAVTFGTQADKLANGFKVRTASALYNLATSNTYSVTTNGAVFKNANAQGNP</sequence>